<evidence type="ECO:0000256" key="4">
    <source>
        <dbReference type="SAM" id="MobiDB-lite"/>
    </source>
</evidence>
<evidence type="ECO:0000256" key="1">
    <source>
        <dbReference type="ARBA" id="ARBA00010378"/>
    </source>
</evidence>
<keyword evidence="3" id="KW-0067">ATP-binding</keyword>
<sequence length="912" mass="95281">MLPVTAAGFGAATPTDQGGKLERVGSRGWGRHRSIGAALRAAPDGAVVAVAAGVYTESLVTDRDVSIVAEGGAHVEIVAIDEPAVVVRAGNLTARGITFRGSTPERAAVRLNGGTALFERCAVERGFVDVVGRATAKLDTCTISGATNVGVRASDAASVELISCVVEEVKGSGLYVDKGAQVRGTGSVFRTATAAGIYLRNTASGTFTGCEVARTGVAAVMTEDETRLDLVDCRLYDNDGDALRIDGSAPFHQEWWEQSLPNAPLTEVPDFGAGDAGGVTVRRGSVDRTGGSAVVVTGTGQLHLDDCRIATVKGVGIMAGDSARLAVTGGNLGKAATTALAVRGGAQVRLHDHEITDVEANGLFIADEARVVLTGCVVRETAYTAVHLAGNSVLGLGNCVIQGTPEYGLRVVGRAIARVVGGKISGAGQSGVRVEEAGDAHLRGVAVADCDFGIRLDTPHRPLVDDCEVTDIRQTGLEIGATSATVRGSRFRRCGAAGVFVDTGGEPLIDGCTVSEIGGSGLVVWTGADPTVRRSAFSDSKKNGIYVAQDAKGTIEDTEISYSVYPAVFVGTGSAAVFRRCRVHDVDEDLSRADGSDSVFEACTSENVRTSVLPAVAVAAPGLPEAALAKGSLKKSGEAVGSASLNELLAELDSLVGLSRVKQDVSSLVKLVQMVQRRKAAGLAAPPMSRHLVFAGNPGTGKTTVARLYGKILHALGMLSSGHLVEADRSSLVGEYVGHTAPKTAAAFKRAQNGVLFIDEAYALVPDGHGMDFGQEAISTLVKLMEDHRDEVVVIVAGYPYEMTRFIATNPGLQSRFSRTLTFADYTSPELVSIVEHQAKGHEYRLSTATLAALERYFDGADRGEGFGNGRFAREVFQRMTERHAARVAELANPSTEQLTVIEAEDLPDHQQ</sequence>
<dbReference type="EMBL" id="BOPF01000016">
    <property type="protein sequence ID" value="GIJ47632.1"/>
    <property type="molecule type" value="Genomic_DNA"/>
</dbReference>
<dbReference type="Proteomes" id="UP000619260">
    <property type="component" value="Unassembled WGS sequence"/>
</dbReference>
<dbReference type="InterPro" id="IPR011050">
    <property type="entry name" value="Pectin_lyase_fold/virulence"/>
</dbReference>
<dbReference type="FunFam" id="3.40.50.300:FF:000216">
    <property type="entry name" value="Type VII secretion ATPase EccA"/>
    <property type="match status" value="1"/>
</dbReference>
<gene>
    <name evidence="6" type="ORF">Val02_45180</name>
</gene>
<dbReference type="InterPro" id="IPR006626">
    <property type="entry name" value="PbH1"/>
</dbReference>
<accession>A0A8J3YNK1</accession>
<dbReference type="Pfam" id="PF13229">
    <property type="entry name" value="Beta_helix"/>
    <property type="match status" value="2"/>
</dbReference>
<comment type="caution">
    <text evidence="6">The sequence shown here is derived from an EMBL/GenBank/DDBJ whole genome shotgun (WGS) entry which is preliminary data.</text>
</comment>
<dbReference type="PRINTS" id="PR00819">
    <property type="entry name" value="CBXCFQXSUPER"/>
</dbReference>
<dbReference type="Pfam" id="PF00004">
    <property type="entry name" value="AAA"/>
    <property type="match status" value="1"/>
</dbReference>
<evidence type="ECO:0000313" key="7">
    <source>
        <dbReference type="Proteomes" id="UP000619260"/>
    </source>
</evidence>
<dbReference type="Gene3D" id="2.160.20.10">
    <property type="entry name" value="Single-stranded right-handed beta-helix, Pectin lyase-like"/>
    <property type="match status" value="3"/>
</dbReference>
<dbReference type="SMART" id="SM00710">
    <property type="entry name" value="PbH1"/>
    <property type="match status" value="15"/>
</dbReference>
<evidence type="ECO:0000256" key="2">
    <source>
        <dbReference type="ARBA" id="ARBA00022741"/>
    </source>
</evidence>
<dbReference type="Gene3D" id="3.40.50.300">
    <property type="entry name" value="P-loop containing nucleotide triphosphate hydrolases"/>
    <property type="match status" value="1"/>
</dbReference>
<evidence type="ECO:0000313" key="6">
    <source>
        <dbReference type="EMBL" id="GIJ47632.1"/>
    </source>
</evidence>
<dbReference type="SUPFAM" id="SSF52540">
    <property type="entry name" value="P-loop containing nucleoside triphosphate hydrolases"/>
    <property type="match status" value="1"/>
</dbReference>
<dbReference type="InterPro" id="IPR000641">
    <property type="entry name" value="CbxX/CfxQ"/>
</dbReference>
<dbReference type="PANTHER" id="PTHR43392:SF2">
    <property type="entry name" value="AAA-TYPE ATPASE FAMILY PROTEIN _ ANKYRIN REPEAT FAMILY PROTEIN"/>
    <property type="match status" value="1"/>
</dbReference>
<feature type="region of interest" description="Disordered" evidence="4">
    <location>
        <begin position="1"/>
        <end position="27"/>
    </location>
</feature>
<dbReference type="PANTHER" id="PTHR43392">
    <property type="entry name" value="AAA-TYPE ATPASE FAMILY PROTEIN / ANKYRIN REPEAT FAMILY PROTEIN"/>
    <property type="match status" value="1"/>
</dbReference>
<dbReference type="Pfam" id="PF17866">
    <property type="entry name" value="AAA_lid_6"/>
    <property type="match status" value="1"/>
</dbReference>
<comment type="similarity">
    <text evidence="1">Belongs to the CbxX/CfxQ family.</text>
</comment>
<dbReference type="SUPFAM" id="SSF51126">
    <property type="entry name" value="Pectin lyase-like"/>
    <property type="match status" value="3"/>
</dbReference>
<dbReference type="InterPro" id="IPR027417">
    <property type="entry name" value="P-loop_NTPase"/>
</dbReference>
<evidence type="ECO:0000256" key="3">
    <source>
        <dbReference type="ARBA" id="ARBA00022840"/>
    </source>
</evidence>
<organism evidence="6 7">
    <name type="scientific">Virgisporangium aliadipatigenens</name>
    <dbReference type="NCBI Taxonomy" id="741659"/>
    <lineage>
        <taxon>Bacteria</taxon>
        <taxon>Bacillati</taxon>
        <taxon>Actinomycetota</taxon>
        <taxon>Actinomycetes</taxon>
        <taxon>Micromonosporales</taxon>
        <taxon>Micromonosporaceae</taxon>
        <taxon>Virgisporangium</taxon>
    </lineage>
</organism>
<dbReference type="InterPro" id="IPR039448">
    <property type="entry name" value="Beta_helix"/>
</dbReference>
<dbReference type="AlphaFoldDB" id="A0A8J3YNK1"/>
<dbReference type="SMART" id="SM00382">
    <property type="entry name" value="AAA"/>
    <property type="match status" value="1"/>
</dbReference>
<dbReference type="GO" id="GO:0005524">
    <property type="term" value="F:ATP binding"/>
    <property type="evidence" value="ECO:0007669"/>
    <property type="project" value="UniProtKB-KW"/>
</dbReference>
<dbReference type="InterPro" id="IPR050773">
    <property type="entry name" value="CbxX/CfxQ_RuBisCO_ESX"/>
</dbReference>
<dbReference type="Gene3D" id="1.10.8.60">
    <property type="match status" value="1"/>
</dbReference>
<protein>
    <submittedName>
        <fullName evidence="6">Sporulation protein</fullName>
    </submittedName>
</protein>
<keyword evidence="2" id="KW-0547">Nucleotide-binding</keyword>
<proteinExistence type="inferred from homology"/>
<dbReference type="InterPro" id="IPR041627">
    <property type="entry name" value="AAA_lid_6"/>
</dbReference>
<name>A0A8J3YNK1_9ACTN</name>
<reference evidence="6" key="1">
    <citation type="submission" date="2021-01" db="EMBL/GenBank/DDBJ databases">
        <title>Whole genome shotgun sequence of Virgisporangium aliadipatigenens NBRC 105644.</title>
        <authorList>
            <person name="Komaki H."/>
            <person name="Tamura T."/>
        </authorList>
    </citation>
    <scope>NUCLEOTIDE SEQUENCE</scope>
    <source>
        <strain evidence="6">NBRC 105644</strain>
    </source>
</reference>
<feature type="domain" description="AAA+ ATPase" evidence="5">
    <location>
        <begin position="688"/>
        <end position="827"/>
    </location>
</feature>
<dbReference type="GO" id="GO:0016887">
    <property type="term" value="F:ATP hydrolysis activity"/>
    <property type="evidence" value="ECO:0007669"/>
    <property type="project" value="InterPro"/>
</dbReference>
<evidence type="ECO:0000259" key="5">
    <source>
        <dbReference type="SMART" id="SM00382"/>
    </source>
</evidence>
<dbReference type="CDD" id="cd00009">
    <property type="entry name" value="AAA"/>
    <property type="match status" value="1"/>
</dbReference>
<dbReference type="InterPro" id="IPR003959">
    <property type="entry name" value="ATPase_AAA_core"/>
</dbReference>
<dbReference type="InterPro" id="IPR012334">
    <property type="entry name" value="Pectin_lyas_fold"/>
</dbReference>
<keyword evidence="7" id="KW-1185">Reference proteome</keyword>
<dbReference type="InterPro" id="IPR003593">
    <property type="entry name" value="AAA+_ATPase"/>
</dbReference>